<gene>
    <name evidence="1" type="ORF">CO2235_U850024</name>
</gene>
<dbReference type="EMBL" id="OGUS01000093">
    <property type="protein sequence ID" value="SPC08532.1"/>
    <property type="molecule type" value="Genomic_DNA"/>
</dbReference>
<name>A0A375FRG2_9BURK</name>
<evidence type="ECO:0000313" key="2">
    <source>
        <dbReference type="Proteomes" id="UP000256862"/>
    </source>
</evidence>
<comment type="caution">
    <text evidence="1">The sequence shown here is derived from an EMBL/GenBank/DDBJ whole genome shotgun (WGS) entry which is preliminary data.</text>
</comment>
<protein>
    <submittedName>
        <fullName evidence="1">Uncharacterized protein</fullName>
    </submittedName>
</protein>
<sequence>MPWTPLRRQEILEKAYVDSCAGVGLMTVMLDLARIRRALARRDAWICLHTDTVAGSHLSFHARIILLYPAPRICDPIFESHLCDESTLSGQFCRIQNVIADVNATRFHVAQFYIETLRRHHGTNKVIDQGIN</sequence>
<dbReference type="Proteomes" id="UP000256862">
    <property type="component" value="Unassembled WGS sequence"/>
</dbReference>
<proteinExistence type="predicted"/>
<organism evidence="1 2">
    <name type="scientific">Cupriavidus oxalaticus</name>
    <dbReference type="NCBI Taxonomy" id="96344"/>
    <lineage>
        <taxon>Bacteria</taxon>
        <taxon>Pseudomonadati</taxon>
        <taxon>Pseudomonadota</taxon>
        <taxon>Betaproteobacteria</taxon>
        <taxon>Burkholderiales</taxon>
        <taxon>Burkholderiaceae</taxon>
        <taxon>Cupriavidus</taxon>
    </lineage>
</organism>
<dbReference type="AlphaFoldDB" id="A0A375FRG2"/>
<accession>A0A375FRG2</accession>
<reference evidence="2" key="1">
    <citation type="submission" date="2018-01" db="EMBL/GenBank/DDBJ databases">
        <authorList>
            <person name="Gaut B.S."/>
            <person name="Morton B.R."/>
            <person name="Clegg M.T."/>
            <person name="Duvall M.R."/>
        </authorList>
    </citation>
    <scope>NUCLEOTIDE SEQUENCE [LARGE SCALE GENOMIC DNA]</scope>
</reference>
<evidence type="ECO:0000313" key="1">
    <source>
        <dbReference type="EMBL" id="SPC08532.1"/>
    </source>
</evidence>